<dbReference type="InterPro" id="IPR005471">
    <property type="entry name" value="Tscrpt_reg_IclR_N"/>
</dbReference>
<dbReference type="GO" id="GO:0003677">
    <property type="term" value="F:DNA binding"/>
    <property type="evidence" value="ECO:0007669"/>
    <property type="project" value="UniProtKB-KW"/>
</dbReference>
<dbReference type="Pfam" id="PF01614">
    <property type="entry name" value="IclR_C"/>
    <property type="match status" value="1"/>
</dbReference>
<protein>
    <submittedName>
        <fullName evidence="6">IclR family transcriptional regulator</fullName>
    </submittedName>
</protein>
<dbReference type="Pfam" id="PF09339">
    <property type="entry name" value="HTH_IclR"/>
    <property type="match status" value="1"/>
</dbReference>
<dbReference type="PANTHER" id="PTHR30136">
    <property type="entry name" value="HELIX-TURN-HELIX TRANSCRIPTIONAL REGULATOR, ICLR FAMILY"/>
    <property type="match status" value="1"/>
</dbReference>
<evidence type="ECO:0000256" key="3">
    <source>
        <dbReference type="ARBA" id="ARBA00023163"/>
    </source>
</evidence>
<dbReference type="SMART" id="SM00346">
    <property type="entry name" value="HTH_ICLR"/>
    <property type="match status" value="1"/>
</dbReference>
<accession>A0A4Z0C9U2</accession>
<evidence type="ECO:0000256" key="1">
    <source>
        <dbReference type="ARBA" id="ARBA00023015"/>
    </source>
</evidence>
<dbReference type="PROSITE" id="PS51077">
    <property type="entry name" value="HTH_ICLR"/>
    <property type="match status" value="1"/>
</dbReference>
<dbReference type="InterPro" id="IPR050707">
    <property type="entry name" value="HTH_MetabolicPath_Reg"/>
</dbReference>
<proteinExistence type="predicted"/>
<dbReference type="PANTHER" id="PTHR30136:SF39">
    <property type="entry name" value="TRANSCRIPTIONAL REGULATORY PROTEIN"/>
    <property type="match status" value="1"/>
</dbReference>
<dbReference type="SUPFAM" id="SSF46785">
    <property type="entry name" value="Winged helix' DNA-binding domain"/>
    <property type="match status" value="1"/>
</dbReference>
<dbReference type="EMBL" id="SMLK01000001">
    <property type="protein sequence ID" value="TFZ07744.1"/>
    <property type="molecule type" value="Genomic_DNA"/>
</dbReference>
<evidence type="ECO:0000313" key="6">
    <source>
        <dbReference type="EMBL" id="TFZ07744.1"/>
    </source>
</evidence>
<comment type="caution">
    <text evidence="6">The sequence shown here is derived from an EMBL/GenBank/DDBJ whole genome shotgun (WGS) entry which is preliminary data.</text>
</comment>
<evidence type="ECO:0000256" key="2">
    <source>
        <dbReference type="ARBA" id="ARBA00023125"/>
    </source>
</evidence>
<keyword evidence="3" id="KW-0804">Transcription</keyword>
<keyword evidence="2" id="KW-0238">DNA-binding</keyword>
<keyword evidence="1" id="KW-0805">Transcription regulation</keyword>
<dbReference type="AlphaFoldDB" id="A0A4Z0C9U2"/>
<dbReference type="Gene3D" id="3.30.450.40">
    <property type="match status" value="1"/>
</dbReference>
<dbReference type="InterPro" id="IPR029016">
    <property type="entry name" value="GAF-like_dom_sf"/>
</dbReference>
<name>A0A4Z0C9U2_9BURK</name>
<feature type="domain" description="HTH iclR-type" evidence="4">
    <location>
        <begin position="20"/>
        <end position="82"/>
    </location>
</feature>
<dbReference type="RefSeq" id="WP_135247681.1">
    <property type="nucleotide sequence ID" value="NZ_SMLK01000001.1"/>
</dbReference>
<sequence>MVNKKAPAPPGDTGARVQGAQTVFRAMDLLKLVGLNHEQGMSLQSLVAATALDRTTTYRLLSSLVQTGMVARDSRKLYRLGLEAMQLGLATMSRVPIIERCRPMMIRLARRTEDTVYLVVRNGDFAHCVHYEEGAFPIKALVLQVGGLRPLGVGSAGSALMATLTDAELAAFHARQRASLPPERSSLAHLRRQVAQTLKRGYAATDNLVADGVSGVGMYFEVTPGTYAAISVGAIRARMQDERRAWVAGVMADELGASGWGVPLP</sequence>
<keyword evidence="7" id="KW-1185">Reference proteome</keyword>
<evidence type="ECO:0000259" key="5">
    <source>
        <dbReference type="PROSITE" id="PS51078"/>
    </source>
</evidence>
<gene>
    <name evidence="6" type="ORF">EZ216_00845</name>
</gene>
<evidence type="ECO:0000313" key="7">
    <source>
        <dbReference type="Proteomes" id="UP000297839"/>
    </source>
</evidence>
<feature type="domain" description="IclR-ED" evidence="5">
    <location>
        <begin position="83"/>
        <end position="265"/>
    </location>
</feature>
<dbReference type="GO" id="GO:0003700">
    <property type="term" value="F:DNA-binding transcription factor activity"/>
    <property type="evidence" value="ECO:0007669"/>
    <property type="project" value="TreeGrafter"/>
</dbReference>
<dbReference type="OrthoDB" id="9807558at2"/>
<dbReference type="PROSITE" id="PS51078">
    <property type="entry name" value="ICLR_ED"/>
    <property type="match status" value="1"/>
</dbReference>
<organism evidence="6 7">
    <name type="scientific">Ramlibacter humi</name>
    <dbReference type="NCBI Taxonomy" id="2530451"/>
    <lineage>
        <taxon>Bacteria</taxon>
        <taxon>Pseudomonadati</taxon>
        <taxon>Pseudomonadota</taxon>
        <taxon>Betaproteobacteria</taxon>
        <taxon>Burkholderiales</taxon>
        <taxon>Comamonadaceae</taxon>
        <taxon>Ramlibacter</taxon>
    </lineage>
</organism>
<evidence type="ECO:0000259" key="4">
    <source>
        <dbReference type="PROSITE" id="PS51077"/>
    </source>
</evidence>
<dbReference type="InterPro" id="IPR036390">
    <property type="entry name" value="WH_DNA-bd_sf"/>
</dbReference>
<dbReference type="InterPro" id="IPR014757">
    <property type="entry name" value="Tscrpt_reg_IclR_C"/>
</dbReference>
<dbReference type="SUPFAM" id="SSF55781">
    <property type="entry name" value="GAF domain-like"/>
    <property type="match status" value="1"/>
</dbReference>
<dbReference type="Proteomes" id="UP000297839">
    <property type="component" value="Unassembled WGS sequence"/>
</dbReference>
<reference evidence="6 7" key="1">
    <citation type="submission" date="2019-03" db="EMBL/GenBank/DDBJ databases">
        <title>Ramlibacter sp. 18x22-1, whole genome shotgun sequence.</title>
        <authorList>
            <person name="Zhang X."/>
            <person name="Feng G."/>
            <person name="Zhu H."/>
        </authorList>
    </citation>
    <scope>NUCLEOTIDE SEQUENCE [LARGE SCALE GENOMIC DNA]</scope>
    <source>
        <strain evidence="6 7">18x22-1</strain>
    </source>
</reference>
<dbReference type="InterPro" id="IPR036388">
    <property type="entry name" value="WH-like_DNA-bd_sf"/>
</dbReference>
<dbReference type="Gene3D" id="1.10.10.10">
    <property type="entry name" value="Winged helix-like DNA-binding domain superfamily/Winged helix DNA-binding domain"/>
    <property type="match status" value="1"/>
</dbReference>
<dbReference type="GO" id="GO:0045892">
    <property type="term" value="P:negative regulation of DNA-templated transcription"/>
    <property type="evidence" value="ECO:0007669"/>
    <property type="project" value="TreeGrafter"/>
</dbReference>